<organism evidence="4 5">
    <name type="scientific">Klenkia soli</name>
    <dbReference type="NCBI Taxonomy" id="1052260"/>
    <lineage>
        <taxon>Bacteria</taxon>
        <taxon>Bacillati</taxon>
        <taxon>Actinomycetota</taxon>
        <taxon>Actinomycetes</taxon>
        <taxon>Geodermatophilales</taxon>
        <taxon>Geodermatophilaceae</taxon>
        <taxon>Klenkia</taxon>
    </lineage>
</organism>
<dbReference type="PANTHER" id="PTHR35526">
    <property type="entry name" value="ANTI-SIGMA-F FACTOR RSBW-RELATED"/>
    <property type="match status" value="1"/>
</dbReference>
<dbReference type="STRING" id="1052260.SAMN05660199_01018"/>
<dbReference type="Gene3D" id="3.30.565.10">
    <property type="entry name" value="Histidine kinase-like ATPase, C-terminal domain"/>
    <property type="match status" value="1"/>
</dbReference>
<dbReference type="SUPFAM" id="SSF55874">
    <property type="entry name" value="ATPase domain of HSP90 chaperone/DNA topoisomerase II/histidine kinase"/>
    <property type="match status" value="1"/>
</dbReference>
<evidence type="ECO:0000256" key="1">
    <source>
        <dbReference type="ARBA" id="ARBA00022527"/>
    </source>
</evidence>
<evidence type="ECO:0000313" key="5">
    <source>
        <dbReference type="Proteomes" id="UP000199088"/>
    </source>
</evidence>
<feature type="region of interest" description="Disordered" evidence="2">
    <location>
        <begin position="1"/>
        <end position="41"/>
    </location>
</feature>
<dbReference type="Proteomes" id="UP000199088">
    <property type="component" value="Unassembled WGS sequence"/>
</dbReference>
<sequence>MWVNGREHEDDEGGVVVDRERLTPQQHAAAAASWSRESPVPGPHRTDRLVLLLDTLRGLSAVRRQVRTFLASGLADDAGDAGEDAVERAVLVIDELTSNALRHGRSPSRLQVCDDQDRWIVVVGDAAPERLPTPAVDRPAGEGGYGLHVVSDLSTAHGVHYEVDQKLVWACLEKPAP</sequence>
<dbReference type="PANTHER" id="PTHR35526:SF3">
    <property type="entry name" value="ANTI-SIGMA-F FACTOR RSBW"/>
    <property type="match status" value="1"/>
</dbReference>
<protein>
    <submittedName>
        <fullName evidence="4">Histidine kinase-like ATPase domain-containing protein</fullName>
    </submittedName>
</protein>
<evidence type="ECO:0000313" key="4">
    <source>
        <dbReference type="EMBL" id="SDN97922.1"/>
    </source>
</evidence>
<dbReference type="EMBL" id="FNIR01000003">
    <property type="protein sequence ID" value="SDN97922.1"/>
    <property type="molecule type" value="Genomic_DNA"/>
</dbReference>
<feature type="domain" description="Histidine kinase/HSP90-like ATPase" evidence="3">
    <location>
        <begin position="64"/>
        <end position="169"/>
    </location>
</feature>
<name>A0A1H0FTN5_9ACTN</name>
<evidence type="ECO:0000259" key="3">
    <source>
        <dbReference type="Pfam" id="PF13581"/>
    </source>
</evidence>
<keyword evidence="4" id="KW-0808">Transferase</keyword>
<reference evidence="5" key="1">
    <citation type="submission" date="2016-10" db="EMBL/GenBank/DDBJ databases">
        <authorList>
            <person name="Varghese N."/>
            <person name="Submissions S."/>
        </authorList>
    </citation>
    <scope>NUCLEOTIDE SEQUENCE [LARGE SCALE GENOMIC DNA]</scope>
    <source>
        <strain evidence="5">DSM 45843</strain>
    </source>
</reference>
<dbReference type="AlphaFoldDB" id="A0A1H0FTN5"/>
<dbReference type="InterPro" id="IPR050267">
    <property type="entry name" value="Anti-sigma-factor_SerPK"/>
</dbReference>
<dbReference type="GO" id="GO:0004674">
    <property type="term" value="F:protein serine/threonine kinase activity"/>
    <property type="evidence" value="ECO:0007669"/>
    <property type="project" value="UniProtKB-KW"/>
</dbReference>
<dbReference type="InterPro" id="IPR036890">
    <property type="entry name" value="HATPase_C_sf"/>
</dbReference>
<proteinExistence type="predicted"/>
<dbReference type="InterPro" id="IPR003594">
    <property type="entry name" value="HATPase_dom"/>
</dbReference>
<keyword evidence="1" id="KW-0723">Serine/threonine-protein kinase</keyword>
<dbReference type="CDD" id="cd16936">
    <property type="entry name" value="HATPase_RsbW-like"/>
    <property type="match status" value="1"/>
</dbReference>
<evidence type="ECO:0000256" key="2">
    <source>
        <dbReference type="SAM" id="MobiDB-lite"/>
    </source>
</evidence>
<dbReference type="Pfam" id="PF13581">
    <property type="entry name" value="HATPase_c_2"/>
    <property type="match status" value="1"/>
</dbReference>
<accession>A0A1H0FTN5</accession>
<gene>
    <name evidence="4" type="ORF">SAMN05660199_01018</name>
</gene>
<keyword evidence="4" id="KW-0418">Kinase</keyword>
<keyword evidence="5" id="KW-1185">Reference proteome</keyword>